<evidence type="ECO:0000313" key="2">
    <source>
        <dbReference type="Proteomes" id="UP000626092"/>
    </source>
</evidence>
<keyword evidence="2" id="KW-1185">Reference proteome</keyword>
<reference evidence="1" key="1">
    <citation type="submission" date="2019-11" db="EMBL/GenBank/DDBJ databases">
        <authorList>
            <person name="Liu Y."/>
            <person name="Hou J."/>
            <person name="Li T.-Q."/>
            <person name="Guan C.-H."/>
            <person name="Wu X."/>
            <person name="Wu H.-Z."/>
            <person name="Ling F."/>
            <person name="Zhang R."/>
            <person name="Shi X.-G."/>
            <person name="Ren J.-P."/>
            <person name="Chen E.-F."/>
            <person name="Sun J.-M."/>
        </authorList>
    </citation>
    <scope>NUCLEOTIDE SEQUENCE</scope>
    <source>
        <strain evidence="1">Adult_tree_wgs_1</strain>
        <tissue evidence="1">Leaves</tissue>
    </source>
</reference>
<dbReference type="Proteomes" id="UP000626092">
    <property type="component" value="Unassembled WGS sequence"/>
</dbReference>
<sequence length="93" mass="9899">MELILLAGPTGSGQSDYFSIAKFSNTSSSIFIDVFTTGGDLDGGISNKFSMPLAATTTTIQIHRLLRCRYCTVLSILISNVNGSHSYSIFGGL</sequence>
<evidence type="ECO:0000313" key="1">
    <source>
        <dbReference type="EMBL" id="KAF7113038.1"/>
    </source>
</evidence>
<organism evidence="1 2">
    <name type="scientific">Rhododendron simsii</name>
    <name type="common">Sims's rhododendron</name>
    <dbReference type="NCBI Taxonomy" id="118357"/>
    <lineage>
        <taxon>Eukaryota</taxon>
        <taxon>Viridiplantae</taxon>
        <taxon>Streptophyta</taxon>
        <taxon>Embryophyta</taxon>
        <taxon>Tracheophyta</taxon>
        <taxon>Spermatophyta</taxon>
        <taxon>Magnoliopsida</taxon>
        <taxon>eudicotyledons</taxon>
        <taxon>Gunneridae</taxon>
        <taxon>Pentapetalae</taxon>
        <taxon>asterids</taxon>
        <taxon>Ericales</taxon>
        <taxon>Ericaceae</taxon>
        <taxon>Ericoideae</taxon>
        <taxon>Rhodoreae</taxon>
        <taxon>Rhododendron</taxon>
    </lineage>
</organism>
<dbReference type="OrthoDB" id="1819910at2759"/>
<dbReference type="AlphaFoldDB" id="A0A834FVB4"/>
<comment type="caution">
    <text evidence="1">The sequence shown here is derived from an EMBL/GenBank/DDBJ whole genome shotgun (WGS) entry which is preliminary data.</text>
</comment>
<proteinExistence type="predicted"/>
<name>A0A834FVB4_RHOSS</name>
<gene>
    <name evidence="1" type="ORF">RHSIM_RhsimUnG0167700</name>
</gene>
<accession>A0A834FVB4</accession>
<protein>
    <submittedName>
        <fullName evidence="1">Uncharacterized protein</fullName>
    </submittedName>
</protein>
<dbReference type="EMBL" id="WJXA01000379">
    <property type="protein sequence ID" value="KAF7113038.1"/>
    <property type="molecule type" value="Genomic_DNA"/>
</dbReference>